<evidence type="ECO:0000313" key="2">
    <source>
        <dbReference type="EMBL" id="KAJ3639077.1"/>
    </source>
</evidence>
<reference evidence="2" key="1">
    <citation type="journal article" date="2023" name="G3 (Bethesda)">
        <title>Whole genome assemblies of Zophobas morio and Tenebrio molitor.</title>
        <authorList>
            <person name="Kaur S."/>
            <person name="Stinson S.A."/>
            <person name="diCenzo G.C."/>
        </authorList>
    </citation>
    <scope>NUCLEOTIDE SEQUENCE</scope>
    <source>
        <strain evidence="2">QUZm001</strain>
    </source>
</reference>
<feature type="compositionally biased region" description="Basic and acidic residues" evidence="1">
    <location>
        <begin position="39"/>
        <end position="80"/>
    </location>
</feature>
<dbReference type="AlphaFoldDB" id="A0AA38HM68"/>
<feature type="compositionally biased region" description="Basic and acidic residues" evidence="1">
    <location>
        <begin position="262"/>
        <end position="273"/>
    </location>
</feature>
<accession>A0AA38HM68</accession>
<feature type="region of interest" description="Disordered" evidence="1">
    <location>
        <begin position="261"/>
        <end position="325"/>
    </location>
</feature>
<gene>
    <name evidence="2" type="ORF">Zmor_004337</name>
</gene>
<feature type="region of interest" description="Disordered" evidence="1">
    <location>
        <begin position="1"/>
        <end position="80"/>
    </location>
</feature>
<organism evidence="2 3">
    <name type="scientific">Zophobas morio</name>
    <dbReference type="NCBI Taxonomy" id="2755281"/>
    <lineage>
        <taxon>Eukaryota</taxon>
        <taxon>Metazoa</taxon>
        <taxon>Ecdysozoa</taxon>
        <taxon>Arthropoda</taxon>
        <taxon>Hexapoda</taxon>
        <taxon>Insecta</taxon>
        <taxon>Pterygota</taxon>
        <taxon>Neoptera</taxon>
        <taxon>Endopterygota</taxon>
        <taxon>Coleoptera</taxon>
        <taxon>Polyphaga</taxon>
        <taxon>Cucujiformia</taxon>
        <taxon>Tenebrionidae</taxon>
        <taxon>Zophobas</taxon>
    </lineage>
</organism>
<sequence length="325" mass="38520">MAERRERSSDNRDDPDFRITDVWTDHTQATTSKGSRRSPSREPERSSEGRSRSPSQERGRRRERRERTPEERRHRSYERSRSRSHDRGWRRYALDLERRLATTSLPRPSFSGTRKKTLEFLREFEDYCAEAHTPSSSKLGEVLKCLKGDARTWATASQDSWSTYEDFRHDFVELYWPAHQRRAVAEEVRRRRFDPHRDGLMVDYFINKYGLLKPLMLPDSELDTIDSVMRVFPDDVWSAWSTIPSRERSFARAQEFLLGRGSGREHRDSDRGSPHRRRERRSPRRRRRDDSRSHAPVPALPVQAPFNPFSLPPPNTSGNARRTRW</sequence>
<comment type="caution">
    <text evidence="2">The sequence shown here is derived from an EMBL/GenBank/DDBJ whole genome shotgun (WGS) entry which is preliminary data.</text>
</comment>
<dbReference type="EMBL" id="JALNTZ010000016">
    <property type="protein sequence ID" value="KAJ3639077.1"/>
    <property type="molecule type" value="Genomic_DNA"/>
</dbReference>
<proteinExistence type="predicted"/>
<dbReference type="Proteomes" id="UP001168821">
    <property type="component" value="Unassembled WGS sequence"/>
</dbReference>
<evidence type="ECO:0000256" key="1">
    <source>
        <dbReference type="SAM" id="MobiDB-lite"/>
    </source>
</evidence>
<keyword evidence="3" id="KW-1185">Reference proteome</keyword>
<feature type="compositionally biased region" description="Polar residues" evidence="1">
    <location>
        <begin position="316"/>
        <end position="325"/>
    </location>
</feature>
<evidence type="ECO:0000313" key="3">
    <source>
        <dbReference type="Proteomes" id="UP001168821"/>
    </source>
</evidence>
<name>A0AA38HM68_9CUCU</name>
<feature type="compositionally biased region" description="Basic residues" evidence="1">
    <location>
        <begin position="274"/>
        <end position="287"/>
    </location>
</feature>
<protein>
    <submittedName>
        <fullName evidence="2">Uncharacterized protein</fullName>
    </submittedName>
</protein>
<feature type="compositionally biased region" description="Basic and acidic residues" evidence="1">
    <location>
        <begin position="1"/>
        <end position="19"/>
    </location>
</feature>